<proteinExistence type="predicted"/>
<feature type="compositionally biased region" description="Low complexity" evidence="1">
    <location>
        <begin position="106"/>
        <end position="116"/>
    </location>
</feature>
<accession>A0ABD5NPP4</accession>
<evidence type="ECO:0000259" key="3">
    <source>
        <dbReference type="PROSITE" id="PS50093"/>
    </source>
</evidence>
<dbReference type="CDD" id="cd15482">
    <property type="entry name" value="Sialidase_non-viral"/>
    <property type="match status" value="1"/>
</dbReference>
<keyword evidence="2" id="KW-0812">Transmembrane</keyword>
<dbReference type="PROSITE" id="PS50093">
    <property type="entry name" value="PKD"/>
    <property type="match status" value="1"/>
</dbReference>
<dbReference type="InterPro" id="IPR022409">
    <property type="entry name" value="PKD/Chitinase_dom"/>
</dbReference>
<dbReference type="Gene3D" id="2.60.40.10">
    <property type="entry name" value="Immunoglobulins"/>
    <property type="match status" value="4"/>
</dbReference>
<dbReference type="Pfam" id="PF18911">
    <property type="entry name" value="PKD_4"/>
    <property type="match status" value="1"/>
</dbReference>
<dbReference type="RefSeq" id="WP_256533493.1">
    <property type="nucleotide sequence ID" value="NZ_CP101824.1"/>
</dbReference>
<organism evidence="4 5">
    <name type="scientific">Halovivax cerinus</name>
    <dbReference type="NCBI Taxonomy" id="1487865"/>
    <lineage>
        <taxon>Archaea</taxon>
        <taxon>Methanobacteriati</taxon>
        <taxon>Methanobacteriota</taxon>
        <taxon>Stenosarchaea group</taxon>
        <taxon>Halobacteria</taxon>
        <taxon>Halobacteriales</taxon>
        <taxon>Natrialbaceae</taxon>
        <taxon>Halovivax</taxon>
    </lineage>
</organism>
<dbReference type="InterPro" id="IPR011635">
    <property type="entry name" value="CARDB"/>
</dbReference>
<keyword evidence="5" id="KW-1185">Reference proteome</keyword>
<feature type="transmembrane region" description="Helical" evidence="2">
    <location>
        <begin position="12"/>
        <end position="32"/>
    </location>
</feature>
<keyword evidence="2" id="KW-0472">Membrane</keyword>
<evidence type="ECO:0000313" key="4">
    <source>
        <dbReference type="EMBL" id="MFC3959109.1"/>
    </source>
</evidence>
<dbReference type="InterPro" id="IPR035986">
    <property type="entry name" value="PKD_dom_sf"/>
</dbReference>
<keyword evidence="2" id="KW-1133">Transmembrane helix</keyword>
<reference evidence="4 5" key="1">
    <citation type="journal article" date="2019" name="Int. J. Syst. Evol. Microbiol.">
        <title>The Global Catalogue of Microorganisms (GCM) 10K type strain sequencing project: providing services to taxonomists for standard genome sequencing and annotation.</title>
        <authorList>
            <consortium name="The Broad Institute Genomics Platform"/>
            <consortium name="The Broad Institute Genome Sequencing Center for Infectious Disease"/>
            <person name="Wu L."/>
            <person name="Ma J."/>
        </authorList>
    </citation>
    <scope>NUCLEOTIDE SEQUENCE [LARGE SCALE GENOMIC DNA]</scope>
    <source>
        <strain evidence="4 5">IBRC-M 10256</strain>
    </source>
</reference>
<name>A0ABD5NPP4_9EURY</name>
<comment type="caution">
    <text evidence="4">The sequence shown here is derived from an EMBL/GenBank/DDBJ whole genome shotgun (WGS) entry which is preliminary data.</text>
</comment>
<dbReference type="SUPFAM" id="SSF49299">
    <property type="entry name" value="PKD domain"/>
    <property type="match status" value="1"/>
</dbReference>
<evidence type="ECO:0000256" key="1">
    <source>
        <dbReference type="SAM" id="MobiDB-lite"/>
    </source>
</evidence>
<dbReference type="SMART" id="SM00089">
    <property type="entry name" value="PKD"/>
    <property type="match status" value="1"/>
</dbReference>
<dbReference type="InterPro" id="IPR000601">
    <property type="entry name" value="PKD_dom"/>
</dbReference>
<dbReference type="Pfam" id="PF07705">
    <property type="entry name" value="CARDB"/>
    <property type="match status" value="2"/>
</dbReference>
<dbReference type="EMBL" id="JBHSAQ010000010">
    <property type="protein sequence ID" value="MFC3959109.1"/>
    <property type="molecule type" value="Genomic_DNA"/>
</dbReference>
<sequence length="1827" mass="188098">MLREGVRAERAVLFVIVAVVAIGGLAGGVGAGGDGISGSTVPGSDVDQSGIGAPTTAGVSGPIRGSTVSIDGSPATAWPTSPAAASTGGDTADRETTPIRDRRRTTVGTANTTSGTEPAADSVFWDYPPDSDPTVDDTITVVLNVSASPGGEFCFRETGSGGFEKCKSDIGSDREIVSFFAHVSDDLGLETGESTELVGTGPNGRTEPKTVTVLSQPPGDIELDVTRDGTSVETLSEIVVSNESGDRLGKYSGRNTNGIPLPHTIEDLPSGETYTVEAFVEDAFVGSKSVSVEADTTHSETITVPDTVPIDVSVLLDDGETAFPGATVELVSDEGTTWHRTVTDANGTTRTFDVQQPSTFRSDDYLDVVVRFDGERVGSTRLDDPTAGTVQVETDVEPRTALGFTYGPKSPSSWTAVSFAGRDGDRHYWEFGDGEAAVGKRVAHVYEEAGTYPVTLHVDGRTYTREVVVSASSGGVESITRETGGVPLASVNYTETFTATFEDGTQFDHVRFDLGNETVTVPQTAETYAAEFDLGNLSASNHLTVTAVNESGNNYTARRYVPVQPVPEWMTWLVHGGSGVSMGVDNGTIDMAYRPFDLSYDFSIGGVPLDASAPQFTGGPTVGVEYDSYTRRATGYGSGGFSTDLMGYGFEADVSADATFEERLQFVRASARAEASLSAQVGPPMQVDPPYFDPIGVETTVTPSLAMEGEFNETFAFQNGTVTPGASLTVGTQTPAPGGSVGVSATGGLEGSFDVGTPERNLSGEVWVEGNGWAKMSGKELVDFTVGPYNHSLGSGTSSLAVATTADEADWRLPTRHGSVPAPGVPSVDERGSALAATAELSPSAGRTGRFVRLTNRSLEDGQPAIAATNGTVSLAWSRQAANKSVADGQDIAIRTRDDGEWGPQTWLTDNTVHDRRPVLAASDDGRLLAAWTRIDTPLESFDDPAEAFDDYEIAYAVSDGQTWSDPTVLENASTRDRSPTVAWTGDGWTLAWARDELADVGTNETTVTGTDVAVASIGTDGAATRLDTIANARTPAVGPAPESPNASLAYVATDDGATAVERASVDDAVVERNSYPAASVSDLATAGERVAWVEGNVTEPRLVEGRAGNASRLRPDDDTAGITGLSLDANGNETVLTYRARLNGTGANDLVYRLDRGDGWIDDHQFAEPPADDLAVWYPATALTDDGTFLTTFAATNVSATATNDVFAYEHRFRPRYALSVDGPSDATVGDRVPIDYTVSNVGDLNGTAPVNVTIEAGNGTTLGTSTVDPIRTDATATGTFDVPVPASGRFDLSVEAGTTADTEAAPTPIDGTEAAPPPSTATGAHTAASSPSTGGGSTEAAAVERGADATIRVASPALSVDVVTVADPENGTIAVDIANDGGAVATDVPVAIRDGDAVVAETTVDRVAVDGTATWNATVDPADLDRTAPETVEIQPGRSLATDAVAEAGNRTTWLYRPAVTVHEDVTVLNRTDGLVVRGLVSNAGPIGTEMTVSAVRVGANGTATTTLASDRTAVASGASNTTFESVRFHLDDDALAVGETVRIVAEPAVPNDDPATTATTRTVESVTPAPATVGLAVADVTADPVVGEPVSLSVHAENVGMEPTNESLALLVDGNETDDTGVALDSGENATATVAWTPETAGNYTLAVESGDDRVEHTVSVTEQSGGGLPAPPPSTGGPDVSIVDHRLATNAIALGDELSVTITVENAGDAAGTIDLPLAIDGEVATTRQVTVEAGATRTVTLSTAVETTGTHEVAVAGEDVGTVEVSESTGSADDTDGSDGAAGGTESAGDETGAGDGSSVPGFGVLAALVGLAVALSRIGRA</sequence>
<feature type="compositionally biased region" description="Basic and acidic residues" evidence="1">
    <location>
        <begin position="91"/>
        <end position="100"/>
    </location>
</feature>
<dbReference type="GeneID" id="73902623"/>
<feature type="domain" description="PKD" evidence="3">
    <location>
        <begin position="429"/>
        <end position="458"/>
    </location>
</feature>
<feature type="region of interest" description="Disordered" evidence="1">
    <location>
        <begin position="40"/>
        <end position="124"/>
    </location>
</feature>
<dbReference type="InterPro" id="IPR017868">
    <property type="entry name" value="Filamin/ABP280_repeat-like"/>
</dbReference>
<evidence type="ECO:0000313" key="5">
    <source>
        <dbReference type="Proteomes" id="UP001595846"/>
    </source>
</evidence>
<feature type="compositionally biased region" description="Low complexity" evidence="1">
    <location>
        <begin position="73"/>
        <end position="87"/>
    </location>
</feature>
<feature type="compositionally biased region" description="Low complexity" evidence="1">
    <location>
        <begin position="1322"/>
        <end position="1334"/>
    </location>
</feature>
<gene>
    <name evidence="4" type="ORF">ACFOUR_12115</name>
</gene>
<dbReference type="Proteomes" id="UP001595846">
    <property type="component" value="Unassembled WGS sequence"/>
</dbReference>
<feature type="region of interest" description="Disordered" evidence="1">
    <location>
        <begin position="1303"/>
        <end position="1345"/>
    </location>
</feature>
<dbReference type="SUPFAM" id="SSF50939">
    <property type="entry name" value="Sialidases"/>
    <property type="match status" value="1"/>
</dbReference>
<dbReference type="InterPro" id="IPR013783">
    <property type="entry name" value="Ig-like_fold"/>
</dbReference>
<dbReference type="PROSITE" id="PS50194">
    <property type="entry name" value="FILAMIN_REPEAT"/>
    <property type="match status" value="1"/>
</dbReference>
<protein>
    <submittedName>
        <fullName evidence="4">CARDB domain-containing protein</fullName>
    </submittedName>
</protein>
<evidence type="ECO:0000256" key="2">
    <source>
        <dbReference type="SAM" id="Phobius"/>
    </source>
</evidence>
<dbReference type="InterPro" id="IPR036278">
    <property type="entry name" value="Sialidase_sf"/>
</dbReference>
<feature type="region of interest" description="Disordered" evidence="1">
    <location>
        <begin position="1762"/>
        <end position="1801"/>
    </location>
</feature>